<accession>A0A0D0F0X2</accession>
<name>A0A0D0F0X2_9FLAO</name>
<dbReference type="Proteomes" id="UP000032061">
    <property type="component" value="Unassembled WGS sequence"/>
</dbReference>
<dbReference type="STRING" id="37752.IW18_18110"/>
<dbReference type="EMBL" id="MUGX01000026">
    <property type="protein sequence ID" value="OXA85047.1"/>
    <property type="molecule type" value="Genomic_DNA"/>
</dbReference>
<reference evidence="3 5" key="2">
    <citation type="submission" date="2016-11" db="EMBL/GenBank/DDBJ databases">
        <title>Whole genomes of Flavobacteriaceae.</title>
        <authorList>
            <person name="Stine C."/>
            <person name="Li C."/>
            <person name="Tadesse D."/>
        </authorList>
    </citation>
    <scope>NUCLEOTIDE SEQUENCE [LARGE SCALE GENOMIC DNA]</scope>
    <source>
        <strain evidence="3 5">ATCC 51468</strain>
    </source>
</reference>
<protein>
    <submittedName>
        <fullName evidence="2">Uncharacterized protein</fullName>
    </submittedName>
</protein>
<evidence type="ECO:0000256" key="1">
    <source>
        <dbReference type="SAM" id="Phobius"/>
    </source>
</evidence>
<gene>
    <name evidence="3" type="ORF">B0A73_16955</name>
    <name evidence="2" type="ORF">IW18_18110</name>
</gene>
<feature type="transmembrane region" description="Helical" evidence="1">
    <location>
        <begin position="132"/>
        <end position="152"/>
    </location>
</feature>
<keyword evidence="1" id="KW-1133">Transmembrane helix</keyword>
<sequence>MVHGFTNHDVVGIFKAPYQNYKALNNPEKYLQKVFFVVDTAYIETQISPNRGSAPSHKDYTIIKGNLLNSKAKREITCTYDVLDRIYRSRYNYNTGEIIVKKVKGINVWKSTINDEVFLGNEKAMSAERDNAIGHIYFQVTLIPLLIILFILKRKSEEREPREKKPLTN</sequence>
<evidence type="ECO:0000313" key="4">
    <source>
        <dbReference type="Proteomes" id="UP000032061"/>
    </source>
</evidence>
<evidence type="ECO:0000313" key="2">
    <source>
        <dbReference type="EMBL" id="KIO51552.1"/>
    </source>
</evidence>
<dbReference type="EMBL" id="JPRK01000015">
    <property type="protein sequence ID" value="KIO51552.1"/>
    <property type="molecule type" value="Genomic_DNA"/>
</dbReference>
<organism evidence="2 4">
    <name type="scientific">Flavobacterium hibernum</name>
    <dbReference type="NCBI Taxonomy" id="37752"/>
    <lineage>
        <taxon>Bacteria</taxon>
        <taxon>Pseudomonadati</taxon>
        <taxon>Bacteroidota</taxon>
        <taxon>Flavobacteriia</taxon>
        <taxon>Flavobacteriales</taxon>
        <taxon>Flavobacteriaceae</taxon>
        <taxon>Flavobacterium</taxon>
    </lineage>
</organism>
<comment type="caution">
    <text evidence="2">The sequence shown here is derived from an EMBL/GenBank/DDBJ whole genome shotgun (WGS) entry which is preliminary data.</text>
</comment>
<keyword evidence="1" id="KW-0472">Membrane</keyword>
<evidence type="ECO:0000313" key="5">
    <source>
        <dbReference type="Proteomes" id="UP000198302"/>
    </source>
</evidence>
<dbReference type="Proteomes" id="UP000198302">
    <property type="component" value="Unassembled WGS sequence"/>
</dbReference>
<evidence type="ECO:0000313" key="3">
    <source>
        <dbReference type="EMBL" id="OXA85047.1"/>
    </source>
</evidence>
<keyword evidence="1" id="KW-0812">Transmembrane</keyword>
<reference evidence="2 4" key="1">
    <citation type="submission" date="2015-01" db="EMBL/GenBank/DDBJ databases">
        <title>Genome of Flavobacterium hibernum DSM 12611.</title>
        <authorList>
            <person name="Stropko S.J."/>
            <person name="Pipes S.E."/>
            <person name="Newman J.D."/>
        </authorList>
    </citation>
    <scope>NUCLEOTIDE SEQUENCE [LARGE SCALE GENOMIC DNA]</scope>
    <source>
        <strain evidence="2 4">DSM 12611</strain>
    </source>
</reference>
<dbReference type="AlphaFoldDB" id="A0A0D0F0X2"/>
<keyword evidence="5" id="KW-1185">Reference proteome</keyword>
<proteinExistence type="predicted"/>